<keyword evidence="1" id="KW-1188">Viral release from host cell</keyword>
<accession>X1CSW4</accession>
<keyword evidence="2" id="KW-0231">Viral genome packaging</keyword>
<protein>
    <recommendedName>
        <fullName evidence="4">Terminase small subunit</fullName>
    </recommendedName>
</protein>
<dbReference type="PANTHER" id="PTHR41328:SF2">
    <property type="entry name" value="TERMINASE SMALL SUBUNIT"/>
    <property type="match status" value="1"/>
</dbReference>
<dbReference type="PANTHER" id="PTHR41328">
    <property type="entry name" value="TERMINASE SMALL SUBUNIT-RELATED"/>
    <property type="match status" value="1"/>
</dbReference>
<evidence type="ECO:0000256" key="1">
    <source>
        <dbReference type="ARBA" id="ARBA00022612"/>
    </source>
</evidence>
<dbReference type="AlphaFoldDB" id="X1CSW4"/>
<name>X1CSW4_9ZZZZ</name>
<gene>
    <name evidence="3" type="ORF">S01H4_30352</name>
</gene>
<reference evidence="3" key="1">
    <citation type="journal article" date="2014" name="Front. Microbiol.">
        <title>High frequency of phylogenetically diverse reductive dehalogenase-homologous genes in deep subseafloor sedimentary metagenomes.</title>
        <authorList>
            <person name="Kawai M."/>
            <person name="Futagami T."/>
            <person name="Toyoda A."/>
            <person name="Takaki Y."/>
            <person name="Nishi S."/>
            <person name="Hori S."/>
            <person name="Arai W."/>
            <person name="Tsubouchi T."/>
            <person name="Morono Y."/>
            <person name="Uchiyama I."/>
            <person name="Ito T."/>
            <person name="Fujiyama A."/>
            <person name="Inagaki F."/>
            <person name="Takami H."/>
        </authorList>
    </citation>
    <scope>NUCLEOTIDE SEQUENCE</scope>
    <source>
        <strain evidence="3">Expedition CK06-06</strain>
    </source>
</reference>
<comment type="caution">
    <text evidence="3">The sequence shown here is derived from an EMBL/GenBank/DDBJ whole genome shotgun (WGS) entry which is preliminary data.</text>
</comment>
<dbReference type="InterPro" id="IPR052404">
    <property type="entry name" value="SPP1-like_terminase"/>
</dbReference>
<dbReference type="InterPro" id="IPR038713">
    <property type="entry name" value="Terminase_Gp1_N_sf"/>
</dbReference>
<dbReference type="EMBL" id="BART01015661">
    <property type="protein sequence ID" value="GAG87341.1"/>
    <property type="molecule type" value="Genomic_DNA"/>
</dbReference>
<proteinExistence type="predicted"/>
<evidence type="ECO:0000256" key="2">
    <source>
        <dbReference type="ARBA" id="ARBA00023219"/>
    </source>
</evidence>
<dbReference type="InterPro" id="IPR005335">
    <property type="entry name" value="Terminase_ssu"/>
</dbReference>
<organism evidence="3">
    <name type="scientific">marine sediment metagenome</name>
    <dbReference type="NCBI Taxonomy" id="412755"/>
    <lineage>
        <taxon>unclassified sequences</taxon>
        <taxon>metagenomes</taxon>
        <taxon>ecological metagenomes</taxon>
    </lineage>
</organism>
<dbReference type="Gene3D" id="1.10.10.1400">
    <property type="entry name" value="Terminase, small subunit, N-terminal DNA-binding domain, HTH motif"/>
    <property type="match status" value="1"/>
</dbReference>
<evidence type="ECO:0000313" key="3">
    <source>
        <dbReference type="EMBL" id="GAG87341.1"/>
    </source>
</evidence>
<dbReference type="Pfam" id="PF03592">
    <property type="entry name" value="Terminase_2"/>
    <property type="match status" value="1"/>
</dbReference>
<sequence>MSIKKTDEIKTEYKIFVYEYLTNGFDRVKAAEKAGYSAKTAHVQACRMLKNVKVQEEITKAFQDNGLMIQKSLEEVAKIAYSDIKDFIEIDDLTGITKVKPMNEIPEFATSVIHSIEEDRTIYDSPNGEQSTIKGKFKFKLYDKLKANELILKMAGKFIDRVDITTGGEPLEPTTFVFLGKDDELPERFKK</sequence>
<dbReference type="GO" id="GO:0051276">
    <property type="term" value="P:chromosome organization"/>
    <property type="evidence" value="ECO:0007669"/>
    <property type="project" value="InterPro"/>
</dbReference>
<evidence type="ECO:0008006" key="4">
    <source>
        <dbReference type="Google" id="ProtNLM"/>
    </source>
</evidence>